<dbReference type="Gene3D" id="2.40.50.100">
    <property type="match status" value="1"/>
</dbReference>
<dbReference type="SUPFAM" id="SSF52777">
    <property type="entry name" value="CoA-dependent acyltransferases"/>
    <property type="match status" value="1"/>
</dbReference>
<feature type="domain" description="Lipoyl-binding" evidence="8">
    <location>
        <begin position="2"/>
        <end position="77"/>
    </location>
</feature>
<proteinExistence type="inferred from homology"/>
<dbReference type="EC" id="2.3.1.-" evidence="6"/>
<dbReference type="InterPro" id="IPR003016">
    <property type="entry name" value="2-oxoA_DH_lipoyl-BS"/>
</dbReference>
<evidence type="ECO:0000313" key="11">
    <source>
        <dbReference type="Proteomes" id="UP001056500"/>
    </source>
</evidence>
<dbReference type="CDD" id="cd06849">
    <property type="entry name" value="lipoyl_domain"/>
    <property type="match status" value="1"/>
</dbReference>
<dbReference type="InterPro" id="IPR004167">
    <property type="entry name" value="PSBD"/>
</dbReference>
<dbReference type="Pfam" id="PF02817">
    <property type="entry name" value="E3_binding"/>
    <property type="match status" value="1"/>
</dbReference>
<evidence type="ECO:0000256" key="1">
    <source>
        <dbReference type="ARBA" id="ARBA00001938"/>
    </source>
</evidence>
<dbReference type="PANTHER" id="PTHR43178">
    <property type="entry name" value="DIHYDROLIPOAMIDE ACETYLTRANSFERASE COMPONENT OF PYRUVATE DEHYDROGENASE COMPLEX"/>
    <property type="match status" value="1"/>
</dbReference>
<protein>
    <recommendedName>
        <fullName evidence="6">Dihydrolipoamide acetyltransferase component of pyruvate dehydrogenase complex</fullName>
        <ecNumber evidence="6">2.3.1.-</ecNumber>
    </recommendedName>
</protein>
<feature type="compositionally biased region" description="Polar residues" evidence="7">
    <location>
        <begin position="104"/>
        <end position="119"/>
    </location>
</feature>
<dbReference type="SUPFAM" id="SSF47005">
    <property type="entry name" value="Peripheral subunit-binding domain of 2-oxo acid dehydrogenase complex"/>
    <property type="match status" value="1"/>
</dbReference>
<gene>
    <name evidence="10" type="ORF">NDK47_26470</name>
</gene>
<evidence type="ECO:0000256" key="2">
    <source>
        <dbReference type="ARBA" id="ARBA00007317"/>
    </source>
</evidence>
<dbReference type="Gene3D" id="3.30.559.10">
    <property type="entry name" value="Chloramphenicol acetyltransferase-like domain"/>
    <property type="match status" value="1"/>
</dbReference>
<reference evidence="10" key="1">
    <citation type="submission" date="2022-06" db="EMBL/GenBank/DDBJ databases">
        <title>Genome sequencing of Brevibacillus sp. BB3-R1.</title>
        <authorList>
            <person name="Heo J."/>
            <person name="Lee D."/>
            <person name="Won M."/>
            <person name="Han B.-H."/>
            <person name="Hong S.-B."/>
            <person name="Kwon S.-W."/>
        </authorList>
    </citation>
    <scope>NUCLEOTIDE SEQUENCE</scope>
    <source>
        <strain evidence="10">BB3-R1</strain>
    </source>
</reference>
<keyword evidence="11" id="KW-1185">Reference proteome</keyword>
<dbReference type="InterPro" id="IPR036625">
    <property type="entry name" value="E3-bd_dom_sf"/>
</dbReference>
<feature type="domain" description="Peripheral subunit-binding (PSBD)" evidence="9">
    <location>
        <begin position="133"/>
        <end position="170"/>
    </location>
</feature>
<evidence type="ECO:0000256" key="6">
    <source>
        <dbReference type="RuleBase" id="RU003423"/>
    </source>
</evidence>
<dbReference type="PROSITE" id="PS00189">
    <property type="entry name" value="LIPOYL"/>
    <property type="match status" value="1"/>
</dbReference>
<dbReference type="PROSITE" id="PS50968">
    <property type="entry name" value="BIOTINYL_LIPOYL"/>
    <property type="match status" value="1"/>
</dbReference>
<comment type="cofactor">
    <cofactor evidence="1 6">
        <name>(R)-lipoate</name>
        <dbReference type="ChEBI" id="CHEBI:83088"/>
    </cofactor>
</comment>
<dbReference type="Proteomes" id="UP001056500">
    <property type="component" value="Chromosome"/>
</dbReference>
<evidence type="ECO:0000256" key="3">
    <source>
        <dbReference type="ARBA" id="ARBA00022679"/>
    </source>
</evidence>
<evidence type="ECO:0000259" key="8">
    <source>
        <dbReference type="PROSITE" id="PS50968"/>
    </source>
</evidence>
<evidence type="ECO:0000256" key="4">
    <source>
        <dbReference type="ARBA" id="ARBA00022823"/>
    </source>
</evidence>
<dbReference type="Gene3D" id="4.10.320.10">
    <property type="entry name" value="E3-binding domain"/>
    <property type="match status" value="1"/>
</dbReference>
<dbReference type="InterPro" id="IPR050743">
    <property type="entry name" value="2-oxoacid_DH_E2_comp"/>
</dbReference>
<evidence type="ECO:0000259" key="9">
    <source>
        <dbReference type="PROSITE" id="PS51826"/>
    </source>
</evidence>
<keyword evidence="5 6" id="KW-0012">Acyltransferase</keyword>
<name>A0ABY4WHI3_9BACL</name>
<feature type="region of interest" description="Disordered" evidence="7">
    <location>
        <begin position="86"/>
        <end position="131"/>
    </location>
</feature>
<dbReference type="Pfam" id="PF00198">
    <property type="entry name" value="2-oxoacid_dh"/>
    <property type="match status" value="1"/>
</dbReference>
<keyword evidence="3 6" id="KW-0808">Transferase</keyword>
<dbReference type="RefSeq" id="WP_251872690.1">
    <property type="nucleotide sequence ID" value="NZ_CP098755.1"/>
</dbReference>
<sequence>MAFVITMPKFGLTMTEGTVSVWFKAVGEQVESGEVLFEVETDKITNEVTAPGSGVLRHVFTPAGTSAKVGESLAVIAGETEDISELLGGGEESGMERPAETSGIEETQQAGTSGTSSAETDSEADVLPGGFRKATPLARKLGRERGIAMDSLAASGPGGIVVARDVEENRAKQPAISPTAKKYAEENGVEWEQIEQRGRIMLPDVIAAQMKTACASVQGVQYEAAESVTKPMAGARKVIAERMTQSWQQIPHVTITREVDVTRLQEAQAVLSGDLAEGGVKLTLTHFLIKIVAAALQKHPSLNAWCQNKEITTHRDVHIGVAVSVNDGLLVPVIPHACKKDLGEIAEALKDLSLRAKEQRLSVDEMRGGTFTISNLGMMGIDGFTPIINPPETGILGVGRVVDKPVFIGEEIARRSMMTLSLSFDHRALDGAEAAKFLQTVDAYIQEPLRLLLKGRQ</sequence>
<dbReference type="InterPro" id="IPR023213">
    <property type="entry name" value="CAT-like_dom_sf"/>
</dbReference>
<dbReference type="PROSITE" id="PS51826">
    <property type="entry name" value="PSBD"/>
    <property type="match status" value="1"/>
</dbReference>
<accession>A0ABY4WHI3</accession>
<evidence type="ECO:0000256" key="5">
    <source>
        <dbReference type="ARBA" id="ARBA00023315"/>
    </source>
</evidence>
<dbReference type="PANTHER" id="PTHR43178:SF5">
    <property type="entry name" value="LIPOAMIDE ACYLTRANSFERASE COMPONENT OF BRANCHED-CHAIN ALPHA-KETO ACID DEHYDROGENASE COMPLEX, MITOCHONDRIAL"/>
    <property type="match status" value="1"/>
</dbReference>
<dbReference type="EMBL" id="CP098755">
    <property type="protein sequence ID" value="USG65603.1"/>
    <property type="molecule type" value="Genomic_DNA"/>
</dbReference>
<keyword evidence="4 6" id="KW-0450">Lipoyl</keyword>
<dbReference type="Pfam" id="PF00364">
    <property type="entry name" value="Biotin_lipoyl"/>
    <property type="match status" value="1"/>
</dbReference>
<dbReference type="InterPro" id="IPR000089">
    <property type="entry name" value="Biotin_lipoyl"/>
</dbReference>
<dbReference type="SUPFAM" id="SSF51230">
    <property type="entry name" value="Single hybrid motif"/>
    <property type="match status" value="1"/>
</dbReference>
<comment type="similarity">
    <text evidence="2 6">Belongs to the 2-oxoacid dehydrogenase family.</text>
</comment>
<evidence type="ECO:0000256" key="7">
    <source>
        <dbReference type="SAM" id="MobiDB-lite"/>
    </source>
</evidence>
<dbReference type="InterPro" id="IPR001078">
    <property type="entry name" value="2-oxoacid_DH_actylTfrase"/>
</dbReference>
<organism evidence="10 11">
    <name type="scientific">Brevibacillus ruminantium</name>
    <dbReference type="NCBI Taxonomy" id="2950604"/>
    <lineage>
        <taxon>Bacteria</taxon>
        <taxon>Bacillati</taxon>
        <taxon>Bacillota</taxon>
        <taxon>Bacilli</taxon>
        <taxon>Bacillales</taxon>
        <taxon>Paenibacillaceae</taxon>
        <taxon>Brevibacillus</taxon>
    </lineage>
</organism>
<dbReference type="InterPro" id="IPR011053">
    <property type="entry name" value="Single_hybrid_motif"/>
</dbReference>
<evidence type="ECO:0000313" key="10">
    <source>
        <dbReference type="EMBL" id="USG65603.1"/>
    </source>
</evidence>